<evidence type="ECO:0000256" key="1">
    <source>
        <dbReference type="ARBA" id="ARBA00012513"/>
    </source>
</evidence>
<keyword evidence="5 11" id="KW-0418">Kinase</keyword>
<evidence type="ECO:0000313" key="11">
    <source>
        <dbReference type="EMBL" id="TQL63027.1"/>
    </source>
</evidence>
<accession>A0A542ZRR9</accession>
<evidence type="ECO:0000256" key="4">
    <source>
        <dbReference type="ARBA" id="ARBA00022741"/>
    </source>
</evidence>
<feature type="compositionally biased region" description="Polar residues" evidence="8">
    <location>
        <begin position="367"/>
        <end position="378"/>
    </location>
</feature>
<dbReference type="PROSITE" id="PS00107">
    <property type="entry name" value="PROTEIN_KINASE_ATP"/>
    <property type="match status" value="1"/>
</dbReference>
<dbReference type="PROSITE" id="PS00109">
    <property type="entry name" value="PROTEIN_KINASE_TYR"/>
    <property type="match status" value="1"/>
</dbReference>
<name>A0A542ZRR9_9ACTN</name>
<dbReference type="InterPro" id="IPR011009">
    <property type="entry name" value="Kinase-like_dom_sf"/>
</dbReference>
<dbReference type="InterPro" id="IPR000719">
    <property type="entry name" value="Prot_kinase_dom"/>
</dbReference>
<dbReference type="EMBL" id="VFOR01000001">
    <property type="protein sequence ID" value="TQL63027.1"/>
    <property type="molecule type" value="Genomic_DNA"/>
</dbReference>
<evidence type="ECO:0000256" key="9">
    <source>
        <dbReference type="SAM" id="Phobius"/>
    </source>
</evidence>
<keyword evidence="12" id="KW-1185">Reference proteome</keyword>
<organism evidence="11 12">
    <name type="scientific">Propioniferax innocua</name>
    <dbReference type="NCBI Taxonomy" id="1753"/>
    <lineage>
        <taxon>Bacteria</taxon>
        <taxon>Bacillati</taxon>
        <taxon>Actinomycetota</taxon>
        <taxon>Actinomycetes</taxon>
        <taxon>Propionibacteriales</taxon>
        <taxon>Propionibacteriaceae</taxon>
        <taxon>Propioniferax</taxon>
    </lineage>
</organism>
<dbReference type="RefSeq" id="WP_170209936.1">
    <property type="nucleotide sequence ID" value="NZ_BAAAMD010000001.1"/>
</dbReference>
<proteinExistence type="predicted"/>
<keyword evidence="9" id="KW-1133">Transmembrane helix</keyword>
<dbReference type="SUPFAM" id="SSF56112">
    <property type="entry name" value="Protein kinase-like (PK-like)"/>
    <property type="match status" value="1"/>
</dbReference>
<dbReference type="PANTHER" id="PTHR43289">
    <property type="entry name" value="MITOGEN-ACTIVATED PROTEIN KINASE KINASE KINASE 20-RELATED"/>
    <property type="match status" value="1"/>
</dbReference>
<gene>
    <name evidence="11" type="ORF">FB460_0827</name>
</gene>
<evidence type="ECO:0000256" key="2">
    <source>
        <dbReference type="ARBA" id="ARBA00022527"/>
    </source>
</evidence>
<dbReference type="Proteomes" id="UP000316196">
    <property type="component" value="Unassembled WGS sequence"/>
</dbReference>
<dbReference type="GO" id="GO:0005524">
    <property type="term" value="F:ATP binding"/>
    <property type="evidence" value="ECO:0007669"/>
    <property type="project" value="UniProtKB-UniRule"/>
</dbReference>
<feature type="region of interest" description="Disordered" evidence="8">
    <location>
        <begin position="359"/>
        <end position="392"/>
    </location>
</feature>
<evidence type="ECO:0000256" key="8">
    <source>
        <dbReference type="SAM" id="MobiDB-lite"/>
    </source>
</evidence>
<reference evidence="11 12" key="1">
    <citation type="submission" date="2019-06" db="EMBL/GenBank/DDBJ databases">
        <title>Sequencing the genomes of 1000 actinobacteria strains.</title>
        <authorList>
            <person name="Klenk H.-P."/>
        </authorList>
    </citation>
    <scope>NUCLEOTIDE SEQUENCE [LARGE SCALE GENOMIC DNA]</scope>
    <source>
        <strain evidence="11 12">DSM 8251</strain>
    </source>
</reference>
<sequence>MEQIGRYRVERRIGAGSFATVWLATAPSTGRAVAVKVLAENWTDDTDVRHRFLNEARIMRGIQNPRVVGVHDIGTHGQQPYFVMDYCDAGSLQKVRSTSMHPGAKLRLCADACRAVAVLHSHHVVHRDVTPSNLLLHKGSGNHLEVRLADLGVAKDLRERAGQTMAAGTPAFMAPEQARGDASIGPHCDVYSLAAMTYTVLSSRVPFPRQTMLQLVQRPEHVRPGPIAESIGAPAELDSLLNAGLSIDPQNRPPDATTLADALDAMATQMGTPAGPVPASARTTRPHRSEITPVVPLRRDRLAGLLDSPPSPTAPPAQAAGSGWSTSPQAGTMHAAPPGSRGPAALRPSEFTEAAFLPSAPVPAQGPEQTVAPTTGSAPSGWELTPDASTSGREPFPRWLIILWASIGGLTLLAIVLAIYIAVTQ</sequence>
<keyword evidence="9" id="KW-0472">Membrane</keyword>
<dbReference type="Gene3D" id="3.30.200.20">
    <property type="entry name" value="Phosphorylase Kinase, domain 1"/>
    <property type="match status" value="1"/>
</dbReference>
<feature type="binding site" evidence="7">
    <location>
        <position position="36"/>
    </location>
    <ligand>
        <name>ATP</name>
        <dbReference type="ChEBI" id="CHEBI:30616"/>
    </ligand>
</feature>
<protein>
    <recommendedName>
        <fullName evidence="1">non-specific serine/threonine protein kinase</fullName>
        <ecNumber evidence="1">2.7.11.1</ecNumber>
    </recommendedName>
</protein>
<evidence type="ECO:0000256" key="7">
    <source>
        <dbReference type="PROSITE-ProRule" id="PRU10141"/>
    </source>
</evidence>
<dbReference type="Pfam" id="PF00069">
    <property type="entry name" value="Pkinase"/>
    <property type="match status" value="1"/>
</dbReference>
<keyword evidence="9" id="KW-0812">Transmembrane</keyword>
<dbReference type="AlphaFoldDB" id="A0A542ZRR9"/>
<dbReference type="PROSITE" id="PS50011">
    <property type="entry name" value="PROTEIN_KINASE_DOM"/>
    <property type="match status" value="1"/>
</dbReference>
<feature type="region of interest" description="Disordered" evidence="8">
    <location>
        <begin position="303"/>
        <end position="346"/>
    </location>
</feature>
<keyword evidence="3" id="KW-0808">Transferase</keyword>
<evidence type="ECO:0000256" key="3">
    <source>
        <dbReference type="ARBA" id="ARBA00022679"/>
    </source>
</evidence>
<keyword evidence="2 11" id="KW-0723">Serine/threonine-protein kinase</keyword>
<feature type="transmembrane region" description="Helical" evidence="9">
    <location>
        <begin position="399"/>
        <end position="423"/>
    </location>
</feature>
<dbReference type="CDD" id="cd14014">
    <property type="entry name" value="STKc_PknB_like"/>
    <property type="match status" value="1"/>
</dbReference>
<dbReference type="GO" id="GO:0004674">
    <property type="term" value="F:protein serine/threonine kinase activity"/>
    <property type="evidence" value="ECO:0007669"/>
    <property type="project" value="UniProtKB-KW"/>
</dbReference>
<evidence type="ECO:0000256" key="6">
    <source>
        <dbReference type="ARBA" id="ARBA00022840"/>
    </source>
</evidence>
<dbReference type="EC" id="2.7.11.1" evidence="1"/>
<dbReference type="InterPro" id="IPR008266">
    <property type="entry name" value="Tyr_kinase_AS"/>
</dbReference>
<feature type="domain" description="Protein kinase" evidence="10">
    <location>
        <begin position="7"/>
        <end position="266"/>
    </location>
</feature>
<keyword evidence="4 7" id="KW-0547">Nucleotide-binding</keyword>
<evidence type="ECO:0000313" key="12">
    <source>
        <dbReference type="Proteomes" id="UP000316196"/>
    </source>
</evidence>
<dbReference type="InterPro" id="IPR017441">
    <property type="entry name" value="Protein_kinase_ATP_BS"/>
</dbReference>
<comment type="caution">
    <text evidence="11">The sequence shown here is derived from an EMBL/GenBank/DDBJ whole genome shotgun (WGS) entry which is preliminary data.</text>
</comment>
<evidence type="ECO:0000256" key="5">
    <source>
        <dbReference type="ARBA" id="ARBA00022777"/>
    </source>
</evidence>
<keyword evidence="6 7" id="KW-0067">ATP-binding</keyword>
<dbReference type="PANTHER" id="PTHR43289:SF6">
    <property type="entry name" value="SERINE_THREONINE-PROTEIN KINASE NEKL-3"/>
    <property type="match status" value="1"/>
</dbReference>
<evidence type="ECO:0000259" key="10">
    <source>
        <dbReference type="PROSITE" id="PS50011"/>
    </source>
</evidence>
<dbReference type="Gene3D" id="1.10.510.10">
    <property type="entry name" value="Transferase(Phosphotransferase) domain 1"/>
    <property type="match status" value="1"/>
</dbReference>